<proteinExistence type="inferred from homology"/>
<dbReference type="InterPro" id="IPR045018">
    <property type="entry name" value="Azg-like"/>
</dbReference>
<accession>D8TI19</accession>
<reference evidence="9 10" key="1">
    <citation type="journal article" date="2010" name="Science">
        <title>Genomic analysis of organismal complexity in the multicellular green alga Volvox carteri.</title>
        <authorList>
            <person name="Prochnik S.E."/>
            <person name="Umen J."/>
            <person name="Nedelcu A.M."/>
            <person name="Hallmann A."/>
            <person name="Miller S.M."/>
            <person name="Nishii I."/>
            <person name="Ferris P."/>
            <person name="Kuo A."/>
            <person name="Mitros T."/>
            <person name="Fritz-Laylin L.K."/>
            <person name="Hellsten U."/>
            <person name="Chapman J."/>
            <person name="Simakov O."/>
            <person name="Rensing S.A."/>
            <person name="Terry A."/>
            <person name="Pangilinan J."/>
            <person name="Kapitonov V."/>
            <person name="Jurka J."/>
            <person name="Salamov A."/>
            <person name="Shapiro H."/>
            <person name="Schmutz J."/>
            <person name="Grimwood J."/>
            <person name="Lindquist E."/>
            <person name="Lucas S."/>
            <person name="Grigoriev I.V."/>
            <person name="Schmitt R."/>
            <person name="Kirk D."/>
            <person name="Rokhsar D.S."/>
        </authorList>
    </citation>
    <scope>NUCLEOTIDE SEQUENCE [LARGE SCALE GENOMIC DNA]</scope>
    <source>
        <strain evidence="10">f. Nagariensis / Eve</strain>
    </source>
</reference>
<evidence type="ECO:0008006" key="11">
    <source>
        <dbReference type="Google" id="ProtNLM"/>
    </source>
</evidence>
<dbReference type="GO" id="GO:0015853">
    <property type="term" value="P:adenine transport"/>
    <property type="evidence" value="ECO:0007669"/>
    <property type="project" value="TreeGrafter"/>
</dbReference>
<dbReference type="GO" id="GO:0005345">
    <property type="term" value="F:purine nucleobase transmembrane transporter activity"/>
    <property type="evidence" value="ECO:0007669"/>
    <property type="project" value="TreeGrafter"/>
</dbReference>
<comment type="similarity">
    <text evidence="2">Belongs to the nucleobase:cation symporter-2 (NCS2) (TC 2.A.40) family. Azg-like subfamily.</text>
</comment>
<keyword evidence="5 8" id="KW-1133">Transmembrane helix</keyword>
<dbReference type="STRING" id="3068.D8TI19"/>
<sequence length="562" mass="60718">MATDVASANENVGILDRLNHVVENSASLEHRQHQLPEAKAKRSMVTATAVASFVACVLMGVVGNLPFGLAPGMGINAYFTYTVVGYFGNKGMISYRDALAAAFIEGWIFFIISITGLRTKITTIVPKCVMLATSGGIGLFLAFIGLQTANGIGLISFEPATLVTLGGCRVEDRAPMYTIKDPTKVCSLHNGTVSTNLGAASPNYACSEVNGMKMRSASMWLGIMGGVLMVLLMARGFRGAIMVAILFVTFVSWIPGHDATFLGAESQIPGGAERREYFEKVVQRPDTSFTDLEMHFKAFGKPQLWTALITFLYLDLLDCTGTFFSMANYINKRVPGFIHPVTKDFPRMTLAFCVDASSIWIGALLGIAPLTVYIESATGIREGGRTGITAIMIGFYFFIAMFFTPIISSIPPYATGPALILVGALMMENILDIEWKDPQQAIPAFLTIALIPLTYSIAYGIIAGICSYLLLYLLLLAYDLLTAPLHRKSFVDILIDAKPEVFKSYAQLEAEELARNKARVEALEQELELTNSSIMHATTSISEKAAAKAATADGPPLAASCC</sequence>
<keyword evidence="7" id="KW-0175">Coiled coil</keyword>
<evidence type="ECO:0000256" key="1">
    <source>
        <dbReference type="ARBA" id="ARBA00004127"/>
    </source>
</evidence>
<dbReference type="EMBL" id="GL378323">
    <property type="protein sequence ID" value="EFJ53163.1"/>
    <property type="molecule type" value="Genomic_DNA"/>
</dbReference>
<evidence type="ECO:0000256" key="3">
    <source>
        <dbReference type="ARBA" id="ARBA00022448"/>
    </source>
</evidence>
<keyword evidence="3" id="KW-0813">Transport</keyword>
<feature type="transmembrane region" description="Helical" evidence="8">
    <location>
        <begin position="99"/>
        <end position="118"/>
    </location>
</feature>
<feature type="coiled-coil region" evidence="7">
    <location>
        <begin position="506"/>
        <end position="533"/>
    </location>
</feature>
<dbReference type="KEGG" id="vcn:VOLCADRAFT_86167"/>
<dbReference type="GO" id="GO:0005886">
    <property type="term" value="C:plasma membrane"/>
    <property type="evidence" value="ECO:0007669"/>
    <property type="project" value="TreeGrafter"/>
</dbReference>
<dbReference type="InterPro" id="IPR006043">
    <property type="entry name" value="NCS2"/>
</dbReference>
<dbReference type="Proteomes" id="UP000001058">
    <property type="component" value="Unassembled WGS sequence"/>
</dbReference>
<dbReference type="FunCoup" id="D8TI19">
    <property type="interactions" value="55"/>
</dbReference>
<feature type="transmembrane region" description="Helical" evidence="8">
    <location>
        <begin position="124"/>
        <end position="146"/>
    </location>
</feature>
<dbReference type="RefSeq" id="XP_002946168.1">
    <property type="nucleotide sequence ID" value="XM_002946122.1"/>
</dbReference>
<dbReference type="OrthoDB" id="431212at2759"/>
<protein>
    <recommendedName>
        <fullName evidence="11">Xanthine/uracil/vitamin C permease</fullName>
    </recommendedName>
</protein>
<dbReference type="GO" id="GO:0012505">
    <property type="term" value="C:endomembrane system"/>
    <property type="evidence" value="ECO:0007669"/>
    <property type="project" value="UniProtKB-SubCell"/>
</dbReference>
<gene>
    <name evidence="9" type="ORF">VOLCADRAFT_86167</name>
</gene>
<dbReference type="InParanoid" id="D8TI19"/>
<dbReference type="AlphaFoldDB" id="D8TI19"/>
<dbReference type="GeneID" id="9625268"/>
<keyword evidence="6 8" id="KW-0472">Membrane</keyword>
<evidence type="ECO:0000256" key="7">
    <source>
        <dbReference type="SAM" id="Coils"/>
    </source>
</evidence>
<feature type="transmembrane region" description="Helical" evidence="8">
    <location>
        <begin position="349"/>
        <end position="374"/>
    </location>
</feature>
<evidence type="ECO:0000256" key="8">
    <source>
        <dbReference type="SAM" id="Phobius"/>
    </source>
</evidence>
<feature type="transmembrane region" description="Helical" evidence="8">
    <location>
        <begin position="240"/>
        <end position="256"/>
    </location>
</feature>
<feature type="transmembrane region" description="Helical" evidence="8">
    <location>
        <begin position="304"/>
        <end position="329"/>
    </location>
</feature>
<dbReference type="eggNOG" id="ENOG502QQ5E">
    <property type="taxonomic scope" value="Eukaryota"/>
</dbReference>
<evidence type="ECO:0000256" key="4">
    <source>
        <dbReference type="ARBA" id="ARBA00022692"/>
    </source>
</evidence>
<evidence type="ECO:0000313" key="10">
    <source>
        <dbReference type="Proteomes" id="UP000001058"/>
    </source>
</evidence>
<feature type="transmembrane region" description="Helical" evidence="8">
    <location>
        <begin position="386"/>
        <end position="407"/>
    </location>
</feature>
<evidence type="ECO:0000256" key="5">
    <source>
        <dbReference type="ARBA" id="ARBA00022989"/>
    </source>
</evidence>
<dbReference type="PANTHER" id="PTHR43337">
    <property type="entry name" value="XANTHINE/URACIL PERMEASE C887.17-RELATED"/>
    <property type="match status" value="1"/>
</dbReference>
<dbReference type="PANTHER" id="PTHR43337:SF1">
    <property type="entry name" value="XANTHINE_URACIL PERMEASE C887.17-RELATED"/>
    <property type="match status" value="1"/>
</dbReference>
<evidence type="ECO:0000256" key="2">
    <source>
        <dbReference type="ARBA" id="ARBA00005697"/>
    </source>
</evidence>
<dbReference type="GO" id="GO:0015854">
    <property type="term" value="P:guanine transport"/>
    <property type="evidence" value="ECO:0007669"/>
    <property type="project" value="TreeGrafter"/>
</dbReference>
<keyword evidence="4 8" id="KW-0812">Transmembrane</keyword>
<comment type="subcellular location">
    <subcellularLocation>
        <location evidence="1">Endomembrane system</location>
        <topology evidence="1">Multi-pass membrane protein</topology>
    </subcellularLocation>
</comment>
<evidence type="ECO:0000313" key="9">
    <source>
        <dbReference type="EMBL" id="EFJ53163.1"/>
    </source>
</evidence>
<dbReference type="Pfam" id="PF00860">
    <property type="entry name" value="Xan_ur_permease"/>
    <property type="match status" value="2"/>
</dbReference>
<evidence type="ECO:0000256" key="6">
    <source>
        <dbReference type="ARBA" id="ARBA00023136"/>
    </source>
</evidence>
<feature type="transmembrane region" description="Helical" evidence="8">
    <location>
        <begin position="217"/>
        <end position="234"/>
    </location>
</feature>
<organism evidence="10">
    <name type="scientific">Volvox carteri f. nagariensis</name>
    <dbReference type="NCBI Taxonomy" id="3068"/>
    <lineage>
        <taxon>Eukaryota</taxon>
        <taxon>Viridiplantae</taxon>
        <taxon>Chlorophyta</taxon>
        <taxon>core chlorophytes</taxon>
        <taxon>Chlorophyceae</taxon>
        <taxon>CS clade</taxon>
        <taxon>Chlamydomonadales</taxon>
        <taxon>Volvocaceae</taxon>
        <taxon>Volvox</taxon>
    </lineage>
</organism>
<name>D8TI19_VOLCA</name>
<feature type="transmembrane region" description="Helical" evidence="8">
    <location>
        <begin position="44"/>
        <end position="62"/>
    </location>
</feature>
<keyword evidence="10" id="KW-1185">Reference proteome</keyword>